<gene>
    <name evidence="3" type="ORF">GPM918_LOCUS23678</name>
    <name evidence="4" type="ORF">SRO942_LOCUS23677</name>
</gene>
<dbReference type="Proteomes" id="UP000681722">
    <property type="component" value="Unassembled WGS sequence"/>
</dbReference>
<keyword evidence="2" id="KW-0732">Signal</keyword>
<feature type="compositionally biased region" description="Basic and acidic residues" evidence="1">
    <location>
        <begin position="76"/>
        <end position="91"/>
    </location>
</feature>
<comment type="caution">
    <text evidence="3">The sequence shown here is derived from an EMBL/GenBank/DDBJ whole genome shotgun (WGS) entry which is preliminary data.</text>
</comment>
<evidence type="ECO:0000256" key="1">
    <source>
        <dbReference type="SAM" id="MobiDB-lite"/>
    </source>
</evidence>
<dbReference type="EMBL" id="CAJNOQ010008551">
    <property type="protein sequence ID" value="CAF1200169.1"/>
    <property type="molecule type" value="Genomic_DNA"/>
</dbReference>
<feature type="signal peptide" evidence="2">
    <location>
        <begin position="1"/>
        <end position="22"/>
    </location>
</feature>
<feature type="chain" id="PRO_5036226375" evidence="2">
    <location>
        <begin position="23"/>
        <end position="128"/>
    </location>
</feature>
<proteinExistence type="predicted"/>
<keyword evidence="5" id="KW-1185">Reference proteome</keyword>
<organism evidence="3 5">
    <name type="scientific">Didymodactylos carnosus</name>
    <dbReference type="NCBI Taxonomy" id="1234261"/>
    <lineage>
        <taxon>Eukaryota</taxon>
        <taxon>Metazoa</taxon>
        <taxon>Spiralia</taxon>
        <taxon>Gnathifera</taxon>
        <taxon>Rotifera</taxon>
        <taxon>Eurotatoria</taxon>
        <taxon>Bdelloidea</taxon>
        <taxon>Philodinida</taxon>
        <taxon>Philodinidae</taxon>
        <taxon>Didymodactylos</taxon>
    </lineage>
</organism>
<dbReference type="EMBL" id="CAJOBC010008552">
    <property type="protein sequence ID" value="CAF3964699.1"/>
    <property type="molecule type" value="Genomic_DNA"/>
</dbReference>
<name>A0A814WEA1_9BILA</name>
<evidence type="ECO:0000256" key="2">
    <source>
        <dbReference type="SAM" id="SignalP"/>
    </source>
</evidence>
<feature type="compositionally biased region" description="Polar residues" evidence="1">
    <location>
        <begin position="92"/>
        <end position="102"/>
    </location>
</feature>
<accession>A0A814WEA1</accession>
<evidence type="ECO:0000313" key="5">
    <source>
        <dbReference type="Proteomes" id="UP000663829"/>
    </source>
</evidence>
<reference evidence="3" key="1">
    <citation type="submission" date="2021-02" db="EMBL/GenBank/DDBJ databases">
        <authorList>
            <person name="Nowell W R."/>
        </authorList>
    </citation>
    <scope>NUCLEOTIDE SEQUENCE</scope>
</reference>
<sequence length="128" mass="14202">MKFIIMVNISLILCLLIQYGASKECRCYCCPSGGCAINYVGSYDVDRRCVGCAPSGCERKYPAEWKIKDVVEKTDGDELTSKASSEDDKTTTKYLNQSSSDRQPFVKGLKPKQTKDEVKLIVVSRPCG</sequence>
<dbReference type="Proteomes" id="UP000663829">
    <property type="component" value="Unassembled WGS sequence"/>
</dbReference>
<evidence type="ECO:0000313" key="3">
    <source>
        <dbReference type="EMBL" id="CAF1200169.1"/>
    </source>
</evidence>
<feature type="region of interest" description="Disordered" evidence="1">
    <location>
        <begin position="76"/>
        <end position="108"/>
    </location>
</feature>
<dbReference type="AlphaFoldDB" id="A0A814WEA1"/>
<protein>
    <submittedName>
        <fullName evidence="3">Uncharacterized protein</fullName>
    </submittedName>
</protein>
<evidence type="ECO:0000313" key="4">
    <source>
        <dbReference type="EMBL" id="CAF3964699.1"/>
    </source>
</evidence>